<reference evidence="2" key="1">
    <citation type="submission" date="2020-05" db="EMBL/GenBank/DDBJ databases">
        <authorList>
            <person name="Chiriac C."/>
            <person name="Salcher M."/>
            <person name="Ghai R."/>
            <person name="Kavagutti S V."/>
        </authorList>
    </citation>
    <scope>NUCLEOTIDE SEQUENCE</scope>
</reference>
<dbReference type="SUPFAM" id="SSF52949">
    <property type="entry name" value="Macro domain-like"/>
    <property type="match status" value="1"/>
</dbReference>
<dbReference type="InterPro" id="IPR043472">
    <property type="entry name" value="Macro_dom-like"/>
</dbReference>
<dbReference type="InterPro" id="IPR002589">
    <property type="entry name" value="Macro_dom"/>
</dbReference>
<sequence length="178" mass="18607">MAAKIKVLVGDITTRRVDALVNAANQRLISGGGVCGAIHRAAGGFELESEAQTRYPEGCPTGFAVATGAYKLSAKHVIHAVGPIWYGGEDGEPALLASAYKASLLLADELKCQSIAFPNISTGIYGYPMDLAAAVVADTLAKDKDELVNIKLIELCAFDEDAAGLYRAALIERGILGV</sequence>
<dbReference type="SMART" id="SM00506">
    <property type="entry name" value="A1pp"/>
    <property type="match status" value="1"/>
</dbReference>
<evidence type="ECO:0000259" key="1">
    <source>
        <dbReference type="PROSITE" id="PS51154"/>
    </source>
</evidence>
<dbReference type="PANTHER" id="PTHR11106:SF27">
    <property type="entry name" value="MACRO DOMAIN-CONTAINING PROTEIN"/>
    <property type="match status" value="1"/>
</dbReference>
<dbReference type="Gene3D" id="3.40.220.10">
    <property type="entry name" value="Leucine Aminopeptidase, subunit E, domain 1"/>
    <property type="match status" value="1"/>
</dbReference>
<proteinExistence type="predicted"/>
<dbReference type="PANTHER" id="PTHR11106">
    <property type="entry name" value="GANGLIOSIDE INDUCED DIFFERENTIATION ASSOCIATED PROTEIN 2-RELATED"/>
    <property type="match status" value="1"/>
</dbReference>
<dbReference type="AlphaFoldDB" id="A0A6J6NQY7"/>
<organism evidence="2">
    <name type="scientific">freshwater metagenome</name>
    <dbReference type="NCBI Taxonomy" id="449393"/>
    <lineage>
        <taxon>unclassified sequences</taxon>
        <taxon>metagenomes</taxon>
        <taxon>ecological metagenomes</taxon>
    </lineage>
</organism>
<feature type="domain" description="Macro" evidence="1">
    <location>
        <begin position="1"/>
        <end position="174"/>
    </location>
</feature>
<evidence type="ECO:0000313" key="2">
    <source>
        <dbReference type="EMBL" id="CAB4688402.1"/>
    </source>
</evidence>
<name>A0A6J6NQY7_9ZZZZ</name>
<accession>A0A6J6NQY7</accession>
<dbReference type="PROSITE" id="PS51154">
    <property type="entry name" value="MACRO"/>
    <property type="match status" value="1"/>
</dbReference>
<protein>
    <submittedName>
        <fullName evidence="2">Unannotated protein</fullName>
    </submittedName>
</protein>
<dbReference type="EMBL" id="CAEZXL010000098">
    <property type="protein sequence ID" value="CAB4688402.1"/>
    <property type="molecule type" value="Genomic_DNA"/>
</dbReference>
<dbReference type="Pfam" id="PF01661">
    <property type="entry name" value="Macro"/>
    <property type="match status" value="1"/>
</dbReference>
<gene>
    <name evidence="2" type="ORF">UFOPK2373_00645</name>
</gene>